<protein>
    <submittedName>
        <fullName evidence="1">7456_t:CDS:1</fullName>
    </submittedName>
</protein>
<evidence type="ECO:0000313" key="1">
    <source>
        <dbReference type="EMBL" id="CAG8435116.1"/>
    </source>
</evidence>
<name>A0A9N8UYW9_FUNMO</name>
<comment type="caution">
    <text evidence="1">The sequence shown here is derived from an EMBL/GenBank/DDBJ whole genome shotgun (WGS) entry which is preliminary data.</text>
</comment>
<reference evidence="1" key="1">
    <citation type="submission" date="2021-06" db="EMBL/GenBank/DDBJ databases">
        <authorList>
            <person name="Kallberg Y."/>
            <person name="Tangrot J."/>
            <person name="Rosling A."/>
        </authorList>
    </citation>
    <scope>NUCLEOTIDE SEQUENCE</scope>
    <source>
        <strain evidence="1">87-6 pot B 2015</strain>
    </source>
</reference>
<gene>
    <name evidence="1" type="ORF">FMOSSE_LOCUS203</name>
</gene>
<keyword evidence="2" id="KW-1185">Reference proteome</keyword>
<organism evidence="1 2">
    <name type="scientific">Funneliformis mosseae</name>
    <name type="common">Endomycorrhizal fungus</name>
    <name type="synonym">Glomus mosseae</name>
    <dbReference type="NCBI Taxonomy" id="27381"/>
    <lineage>
        <taxon>Eukaryota</taxon>
        <taxon>Fungi</taxon>
        <taxon>Fungi incertae sedis</taxon>
        <taxon>Mucoromycota</taxon>
        <taxon>Glomeromycotina</taxon>
        <taxon>Glomeromycetes</taxon>
        <taxon>Glomerales</taxon>
        <taxon>Glomeraceae</taxon>
        <taxon>Funneliformis</taxon>
    </lineage>
</organism>
<dbReference type="AlphaFoldDB" id="A0A9N8UYW9"/>
<evidence type="ECO:0000313" key="2">
    <source>
        <dbReference type="Proteomes" id="UP000789375"/>
    </source>
</evidence>
<proteinExistence type="predicted"/>
<sequence>MSHVPEQDNQPTLRDFYNATQKKSEEYHACLTTTIYGETYLDPEKVKARGFDINEAIEVGNEMIRLSGEWFDKTTKEKGFHTMFKEFIDQALPQFKIRSLMNKASYLVGRKIKLEDKLYVKVIAVKTNDDGVFLEVEEKVGDKLEYYEIMYQQDMVGL</sequence>
<dbReference type="EMBL" id="CAJVPP010000017">
    <property type="protein sequence ID" value="CAG8435116.1"/>
    <property type="molecule type" value="Genomic_DNA"/>
</dbReference>
<accession>A0A9N8UYW9</accession>
<dbReference type="Proteomes" id="UP000789375">
    <property type="component" value="Unassembled WGS sequence"/>
</dbReference>